<dbReference type="AlphaFoldDB" id="A0A7M5VCG0"/>
<feature type="compositionally biased region" description="Low complexity" evidence="1">
    <location>
        <begin position="287"/>
        <end position="320"/>
    </location>
</feature>
<dbReference type="PANTHER" id="PTHR14787:SF1">
    <property type="entry name" value="ATPASE PAAT"/>
    <property type="match status" value="1"/>
</dbReference>
<name>A0A7M5VCG0_9CNID</name>
<dbReference type="OrthoDB" id="5981473at2759"/>
<proteinExistence type="predicted"/>
<keyword evidence="3" id="KW-1185">Reference proteome</keyword>
<dbReference type="EnsemblMetazoa" id="CLYHEMT010268.1">
    <property type="protein sequence ID" value="CLYHEMP010268.1"/>
    <property type="gene ID" value="CLYHEMG010268"/>
</dbReference>
<feature type="region of interest" description="Disordered" evidence="1">
    <location>
        <begin position="422"/>
        <end position="470"/>
    </location>
</feature>
<dbReference type="Proteomes" id="UP000594262">
    <property type="component" value="Unplaced"/>
</dbReference>
<protein>
    <submittedName>
        <fullName evidence="2">Uncharacterized protein</fullName>
    </submittedName>
</protein>
<dbReference type="InterPro" id="IPR028043">
    <property type="entry name" value="PAAT-like"/>
</dbReference>
<dbReference type="RefSeq" id="XP_066922209.1">
    <property type="nucleotide sequence ID" value="XM_067066108.1"/>
</dbReference>
<dbReference type="Pfam" id="PF14958">
    <property type="entry name" value="PAAT-like"/>
    <property type="match status" value="1"/>
</dbReference>
<reference evidence="2" key="1">
    <citation type="submission" date="2021-01" db="UniProtKB">
        <authorList>
            <consortium name="EnsemblMetazoa"/>
        </authorList>
    </citation>
    <scope>IDENTIFICATION</scope>
</reference>
<evidence type="ECO:0000256" key="1">
    <source>
        <dbReference type="SAM" id="MobiDB-lite"/>
    </source>
</evidence>
<feature type="region of interest" description="Disordered" evidence="1">
    <location>
        <begin position="287"/>
        <end position="362"/>
    </location>
</feature>
<accession>A0A7M5VCG0</accession>
<feature type="compositionally biased region" description="Polar residues" evidence="1">
    <location>
        <begin position="337"/>
        <end position="361"/>
    </location>
</feature>
<evidence type="ECO:0000313" key="2">
    <source>
        <dbReference type="EnsemblMetazoa" id="CLYHEMP010268.1"/>
    </source>
</evidence>
<organism evidence="2 3">
    <name type="scientific">Clytia hemisphaerica</name>
    <dbReference type="NCBI Taxonomy" id="252671"/>
    <lineage>
        <taxon>Eukaryota</taxon>
        <taxon>Metazoa</taxon>
        <taxon>Cnidaria</taxon>
        <taxon>Hydrozoa</taxon>
        <taxon>Hydroidolina</taxon>
        <taxon>Leptothecata</taxon>
        <taxon>Obeliida</taxon>
        <taxon>Clytiidae</taxon>
        <taxon>Clytia</taxon>
    </lineage>
</organism>
<dbReference type="GeneID" id="136809573"/>
<dbReference type="PANTHER" id="PTHR14787">
    <property type="entry name" value="C10ORF188 FAMILY MEMBER"/>
    <property type="match status" value="1"/>
</dbReference>
<feature type="compositionally biased region" description="Polar residues" evidence="1">
    <location>
        <begin position="423"/>
        <end position="433"/>
    </location>
</feature>
<evidence type="ECO:0000313" key="3">
    <source>
        <dbReference type="Proteomes" id="UP000594262"/>
    </source>
</evidence>
<sequence>MSEIIHKRQDEEGGFPFGDEDTFLRGITLSFSWDYPDDFSLKDVQENVFFVYDEKNKPRSESQYTCDCIQESGAGVLLLKPHPEINSPSPSEIHFTPNHPSQCEFLIQKMTIVSESRHLELYIDNVYEMTAKGCALTLKKGSKPALYECQFEIPNHFEPSQKLGLKFLSLGDRNTMRLQAVIIQVTHHQKPAMQNQTPFPQGVTGLPGTSNVDIGGVREMLQSMGLNVPNKADQLMTDIEHQQKQLQMKQLQGLANVGLMAQLQTLTHQQQTLQQQNQSMQFLQAMFNPTKPNTNSPTTNGHAKSSSSSTRGSSRSASPRLTNGHRSPESKYPVSRESVNPPESSLRRASSTSTIKSQSVGSFDHYNGFGTSYPSTDSILQSAIHNEEEARQLARTRASHIEEQNQENNNYEKTQIEMVKNFLRSSDPTSRKITITKLPPKPARGRPQKRGDGDRKPRPHSMSALPSASEVDFTKLLSQMMHEEKEGLASGDEKATFGPDANNARWSAYLRSRVRASQRFSSSASSNYPSSDTLDDVISPSESCPSCGCQGCNATLNKMHKEMLVMEARMTHQMQTQISNLQQHIDSRIDQMYSMMMGNFFNMEPSTSAV</sequence>